<dbReference type="SMART" id="SM00399">
    <property type="entry name" value="ZnF_C4"/>
    <property type="match status" value="1"/>
</dbReference>
<evidence type="ECO:0000256" key="1">
    <source>
        <dbReference type="ARBA" id="ARBA00004123"/>
    </source>
</evidence>
<gene>
    <name evidence="17" type="primary">nhr-61</name>
    <name evidence="15" type="synonym">Cbr-nhr-61</name>
    <name evidence="17" type="ORF">CBG04240</name>
    <name evidence="15" type="ORF">CBG_04240</name>
</gene>
<dbReference type="PROSITE" id="PS51843">
    <property type="entry name" value="NR_LBD"/>
    <property type="match status" value="1"/>
</dbReference>
<keyword evidence="5" id="KW-0862">Zinc</keyword>
<keyword evidence="3" id="KW-0479">Metal-binding</keyword>
<evidence type="ECO:0000259" key="12">
    <source>
        <dbReference type="PROSITE" id="PS50304"/>
    </source>
</evidence>
<feature type="domain" description="NR LBD" evidence="14">
    <location>
        <begin position="166"/>
        <end position="432"/>
    </location>
</feature>
<dbReference type="InterPro" id="IPR013088">
    <property type="entry name" value="Znf_NHR/GATA"/>
</dbReference>
<dbReference type="SUPFAM" id="SSF48508">
    <property type="entry name" value="Nuclear receptor ligand-binding domain"/>
    <property type="match status" value="1"/>
</dbReference>
<keyword evidence="4" id="KW-0863">Zinc-finger</keyword>
<dbReference type="FunFam" id="3.30.50.10:FF:000030">
    <property type="entry name" value="Nuclear Hormone Receptor family"/>
    <property type="match status" value="1"/>
</dbReference>
<feature type="compositionally biased region" description="Polar residues" evidence="11">
    <location>
        <begin position="1"/>
        <end position="17"/>
    </location>
</feature>
<dbReference type="eggNOG" id="KOG3575">
    <property type="taxonomic scope" value="Eukaryota"/>
</dbReference>
<evidence type="ECO:0000256" key="7">
    <source>
        <dbReference type="ARBA" id="ARBA00023125"/>
    </source>
</evidence>
<dbReference type="STRING" id="6238.A8WX10"/>
<evidence type="ECO:0000256" key="4">
    <source>
        <dbReference type="ARBA" id="ARBA00022771"/>
    </source>
</evidence>
<evidence type="ECO:0000313" key="15">
    <source>
        <dbReference type="EMBL" id="CAP24988.2"/>
    </source>
</evidence>
<evidence type="ECO:0000256" key="5">
    <source>
        <dbReference type="ARBA" id="ARBA00022833"/>
    </source>
</evidence>
<dbReference type="SMART" id="SM00430">
    <property type="entry name" value="HOLI"/>
    <property type="match status" value="1"/>
</dbReference>
<dbReference type="CDD" id="cd06960">
    <property type="entry name" value="NR_DBD_HNF4A"/>
    <property type="match status" value="1"/>
</dbReference>
<reference evidence="15 16" key="1">
    <citation type="journal article" date="2003" name="PLoS Biol.">
        <title>The genome sequence of Caenorhabditis briggsae: a platform for comparative genomics.</title>
        <authorList>
            <person name="Stein L.D."/>
            <person name="Bao Z."/>
            <person name="Blasiar D."/>
            <person name="Blumenthal T."/>
            <person name="Brent M.R."/>
            <person name="Chen N."/>
            <person name="Chinwalla A."/>
            <person name="Clarke L."/>
            <person name="Clee C."/>
            <person name="Coghlan A."/>
            <person name="Coulson A."/>
            <person name="D'Eustachio P."/>
            <person name="Fitch D.H."/>
            <person name="Fulton L.A."/>
            <person name="Fulton R.E."/>
            <person name="Griffiths-Jones S."/>
            <person name="Harris T.W."/>
            <person name="Hillier L.W."/>
            <person name="Kamath R."/>
            <person name="Kuwabara P.E."/>
            <person name="Mardis E.R."/>
            <person name="Marra M.A."/>
            <person name="Miner T.L."/>
            <person name="Minx P."/>
            <person name="Mullikin J.C."/>
            <person name="Plumb R.W."/>
            <person name="Rogers J."/>
            <person name="Schein J.E."/>
            <person name="Sohrmann M."/>
            <person name="Spieth J."/>
            <person name="Stajich J.E."/>
            <person name="Wei C."/>
            <person name="Willey D."/>
            <person name="Wilson R.K."/>
            <person name="Durbin R."/>
            <person name="Waterston R.H."/>
        </authorList>
    </citation>
    <scope>NUCLEOTIDE SEQUENCE [LARGE SCALE GENOMIC DNA]</scope>
    <source>
        <strain evidence="15 16">AF16</strain>
    </source>
</reference>
<evidence type="ECO:0000313" key="16">
    <source>
        <dbReference type="Proteomes" id="UP000008549"/>
    </source>
</evidence>
<dbReference type="SUPFAM" id="SSF57716">
    <property type="entry name" value="Glucocorticoid receptor-like (DNA-binding domain)"/>
    <property type="match status" value="1"/>
</dbReference>
<dbReference type="GO" id="GO:0005634">
    <property type="term" value="C:nucleus"/>
    <property type="evidence" value="ECO:0007669"/>
    <property type="project" value="UniProtKB-SubCell"/>
</dbReference>
<evidence type="ECO:0000313" key="17">
    <source>
        <dbReference type="WormBase" id="CBG04240a"/>
    </source>
</evidence>
<protein>
    <submittedName>
        <fullName evidence="15">Protein CBR-NHR-61</fullName>
    </submittedName>
</protein>
<evidence type="ECO:0000256" key="8">
    <source>
        <dbReference type="ARBA" id="ARBA00023163"/>
    </source>
</evidence>
<dbReference type="InterPro" id="IPR052499">
    <property type="entry name" value="C.elegans_NHRs"/>
</dbReference>
<reference evidence="15 16" key="2">
    <citation type="journal article" date="2011" name="PLoS Genet.">
        <title>Caenorhabditis briggsae recombinant inbred line genotypes reveal inter-strain incompatibility and the evolution of recombination.</title>
        <authorList>
            <person name="Ross J.A."/>
            <person name="Koboldt D.C."/>
            <person name="Staisch J.E."/>
            <person name="Chamberlin H.M."/>
            <person name="Gupta B.P."/>
            <person name="Miller R.D."/>
            <person name="Baird S.E."/>
            <person name="Haag E.S."/>
        </authorList>
    </citation>
    <scope>NUCLEOTIDE SEQUENCE [LARGE SCALE GENOMIC DNA]</scope>
    <source>
        <strain evidence="15 16">AF16</strain>
    </source>
</reference>
<dbReference type="PANTHER" id="PTHR47630:SF2">
    <property type="entry name" value="NUCLEAR HORMONE RECEPTOR FAMILY MEMBER NHR-61"/>
    <property type="match status" value="1"/>
</dbReference>
<dbReference type="GO" id="GO:0000978">
    <property type="term" value="F:RNA polymerase II cis-regulatory region sequence-specific DNA binding"/>
    <property type="evidence" value="ECO:0007669"/>
    <property type="project" value="InterPro"/>
</dbReference>
<keyword evidence="16" id="KW-1185">Reference proteome</keyword>
<dbReference type="Gene3D" id="3.30.50.10">
    <property type="entry name" value="Erythroid Transcription Factor GATA-1, subunit A"/>
    <property type="match status" value="1"/>
</dbReference>
<dbReference type="InterPro" id="IPR002999">
    <property type="entry name" value="Tudor"/>
</dbReference>
<name>A8WX10_CAEBR</name>
<dbReference type="PRINTS" id="PR00047">
    <property type="entry name" value="STROIDFINGER"/>
</dbReference>
<dbReference type="PROSITE" id="PS51030">
    <property type="entry name" value="NUCLEAR_REC_DBD_2"/>
    <property type="match status" value="1"/>
</dbReference>
<evidence type="ECO:0000256" key="9">
    <source>
        <dbReference type="ARBA" id="ARBA00023170"/>
    </source>
</evidence>
<dbReference type="GO" id="GO:0008270">
    <property type="term" value="F:zinc ion binding"/>
    <property type="evidence" value="ECO:0007669"/>
    <property type="project" value="UniProtKB-KW"/>
</dbReference>
<feature type="region of interest" description="Disordered" evidence="11">
    <location>
        <begin position="1"/>
        <end position="20"/>
    </location>
</feature>
<evidence type="ECO:0000256" key="10">
    <source>
        <dbReference type="ARBA" id="ARBA00023242"/>
    </source>
</evidence>
<comment type="similarity">
    <text evidence="2">Belongs to the nuclear hormone receptor family.</text>
</comment>
<dbReference type="PANTHER" id="PTHR47630">
    <property type="entry name" value="NUCLEAR HORMONE RECEPTOR FAMILY-RELATED-RELATED"/>
    <property type="match status" value="1"/>
</dbReference>
<dbReference type="Pfam" id="PF00105">
    <property type="entry name" value="zf-C4"/>
    <property type="match status" value="1"/>
</dbReference>
<dbReference type="InterPro" id="IPR001628">
    <property type="entry name" value="Znf_hrmn_rcpt"/>
</dbReference>
<dbReference type="AlphaFoldDB" id="A8WX10"/>
<dbReference type="Proteomes" id="UP000008549">
    <property type="component" value="Unassembled WGS sequence"/>
</dbReference>
<dbReference type="InParanoid" id="A8WX10"/>
<dbReference type="Pfam" id="PF00104">
    <property type="entry name" value="Hormone_recep"/>
    <property type="match status" value="1"/>
</dbReference>
<proteinExistence type="inferred from homology"/>
<dbReference type="FunCoup" id="A8WX10">
    <property type="interactions" value="2"/>
</dbReference>
<evidence type="ECO:0000256" key="3">
    <source>
        <dbReference type="ARBA" id="ARBA00022723"/>
    </source>
</evidence>
<dbReference type="OMA" id="WWLCSTW"/>
<dbReference type="InterPro" id="IPR035500">
    <property type="entry name" value="NHR-like_dom_sf"/>
</dbReference>
<feature type="domain" description="Tudor" evidence="12">
    <location>
        <begin position="273"/>
        <end position="335"/>
    </location>
</feature>
<dbReference type="Gene3D" id="1.10.565.10">
    <property type="entry name" value="Retinoid X Receptor"/>
    <property type="match status" value="1"/>
</dbReference>
<feature type="domain" description="Nuclear receptor" evidence="13">
    <location>
        <begin position="25"/>
        <end position="127"/>
    </location>
</feature>
<evidence type="ECO:0000256" key="2">
    <source>
        <dbReference type="ARBA" id="ARBA00005993"/>
    </source>
</evidence>
<evidence type="ECO:0000259" key="14">
    <source>
        <dbReference type="PROSITE" id="PS51843"/>
    </source>
</evidence>
<keyword evidence="10" id="KW-0539">Nucleus</keyword>
<dbReference type="GO" id="GO:0006355">
    <property type="term" value="P:regulation of DNA-templated transcription"/>
    <property type="evidence" value="ECO:0000318"/>
    <property type="project" value="GO_Central"/>
</dbReference>
<dbReference type="InterPro" id="IPR000536">
    <property type="entry name" value="Nucl_hrmn_rcpt_lig-bd"/>
</dbReference>
<dbReference type="WormBase" id="CBG04240a">
    <property type="protein sequence ID" value="CBP01135"/>
    <property type="gene ID" value="WBGene00026957"/>
    <property type="gene designation" value="Cbr-nhr-61"/>
</dbReference>
<organism evidence="15 16">
    <name type="scientific">Caenorhabditis briggsae</name>
    <dbReference type="NCBI Taxonomy" id="6238"/>
    <lineage>
        <taxon>Eukaryota</taxon>
        <taxon>Metazoa</taxon>
        <taxon>Ecdysozoa</taxon>
        <taxon>Nematoda</taxon>
        <taxon>Chromadorea</taxon>
        <taxon>Rhabditida</taxon>
        <taxon>Rhabditina</taxon>
        <taxon>Rhabditomorpha</taxon>
        <taxon>Rhabditoidea</taxon>
        <taxon>Rhabditidae</taxon>
        <taxon>Peloderinae</taxon>
        <taxon>Caenorhabditis</taxon>
    </lineage>
</organism>
<accession>A8WX10</accession>
<evidence type="ECO:0000256" key="6">
    <source>
        <dbReference type="ARBA" id="ARBA00023015"/>
    </source>
</evidence>
<comment type="subcellular location">
    <subcellularLocation>
        <location evidence="1">Nucleus</location>
    </subcellularLocation>
</comment>
<keyword evidence="9" id="KW-0675">Receptor</keyword>
<evidence type="ECO:0000259" key="13">
    <source>
        <dbReference type="PROSITE" id="PS51030"/>
    </source>
</evidence>
<sequence length="437" mass="49730">MIIDSSLTTASTSSNGGKFSPPKKTLLCAVCGDQARLQKFCNFEPNFELSIQFSPLFFVFLALGKHYGVNACNGCKGFFRRSIWKNRTYACRYGGKCLVAKEQRNACRSCRLAQCLKVGMNPRAVQGDTPDFPEPMEMDEDSIADKETQTDLSEKLVKKSIKKEPEKEEIIEKLRSIYSRIDPEDTWNQSIPGIYDFRYAFYHTEVVSPRTALKPTAERIATLNDVVSDFRRAFVLFADIVKSIDQLQNIPEDDKMKIAKSRFAAFYWWLCSTWSAQAGCNGVCYSNGSFHPATPNEMPKTEGKHGVRIEYVDYNGVSQKSLENLVEPLKRMKLSDEERMVGAVMVILADPVPNVSAKTDKILADTRDFYLELLSYCNNLPEEQLCIRVSNMVLFVASIMELVHLSTDNIQLSDVLHVIDLGDWSTELRDHRYRRQF</sequence>
<evidence type="ECO:0000256" key="11">
    <source>
        <dbReference type="SAM" id="MobiDB-lite"/>
    </source>
</evidence>
<dbReference type="HOGENOM" id="CLU_007368_3_3_1"/>
<keyword evidence="7" id="KW-0238">DNA-binding</keyword>
<keyword evidence="6" id="KW-0805">Transcription regulation</keyword>
<keyword evidence="8" id="KW-0804">Transcription</keyword>
<dbReference type="GO" id="GO:0003700">
    <property type="term" value="F:DNA-binding transcription factor activity"/>
    <property type="evidence" value="ECO:0007669"/>
    <property type="project" value="InterPro"/>
</dbReference>
<dbReference type="EMBL" id="HE600920">
    <property type="protein sequence ID" value="CAP24988.2"/>
    <property type="molecule type" value="Genomic_DNA"/>
</dbReference>
<dbReference type="InterPro" id="IPR049636">
    <property type="entry name" value="HNF4-like_DBD"/>
</dbReference>
<dbReference type="PROSITE" id="PS50304">
    <property type="entry name" value="TUDOR"/>
    <property type="match status" value="1"/>
</dbReference>